<protein>
    <recommendedName>
        <fullName evidence="1">D-lactate dehydratase</fullName>
        <ecNumber evidence="1">4.2.1.130</ecNumber>
    </recommendedName>
</protein>
<keyword evidence="2" id="KW-0346">Stress response</keyword>
<evidence type="ECO:0000259" key="6">
    <source>
        <dbReference type="Pfam" id="PF01965"/>
    </source>
</evidence>
<evidence type="ECO:0000256" key="1">
    <source>
        <dbReference type="ARBA" id="ARBA00013134"/>
    </source>
</evidence>
<evidence type="ECO:0000256" key="2">
    <source>
        <dbReference type="ARBA" id="ARBA00023016"/>
    </source>
</evidence>
<dbReference type="InterPro" id="IPR002818">
    <property type="entry name" value="DJ-1/PfpI"/>
</dbReference>
<evidence type="ECO:0000256" key="3">
    <source>
        <dbReference type="ARBA" id="ARBA00023239"/>
    </source>
</evidence>
<dbReference type="Gene3D" id="3.40.50.880">
    <property type="match status" value="1"/>
</dbReference>
<reference evidence="7" key="1">
    <citation type="journal article" date="2020" name="Stud. Mycol.">
        <title>101 Dothideomycetes genomes: a test case for predicting lifestyles and emergence of pathogens.</title>
        <authorList>
            <person name="Haridas S."/>
            <person name="Albert R."/>
            <person name="Binder M."/>
            <person name="Bloem J."/>
            <person name="Labutti K."/>
            <person name="Salamov A."/>
            <person name="Andreopoulos B."/>
            <person name="Baker S."/>
            <person name="Barry K."/>
            <person name="Bills G."/>
            <person name="Bluhm B."/>
            <person name="Cannon C."/>
            <person name="Castanera R."/>
            <person name="Culley D."/>
            <person name="Daum C."/>
            <person name="Ezra D."/>
            <person name="Gonzalez J."/>
            <person name="Henrissat B."/>
            <person name="Kuo A."/>
            <person name="Liang C."/>
            <person name="Lipzen A."/>
            <person name="Lutzoni F."/>
            <person name="Magnuson J."/>
            <person name="Mondo S."/>
            <person name="Nolan M."/>
            <person name="Ohm R."/>
            <person name="Pangilinan J."/>
            <person name="Park H.-J."/>
            <person name="Ramirez L."/>
            <person name="Alfaro M."/>
            <person name="Sun H."/>
            <person name="Tritt A."/>
            <person name="Yoshinaga Y."/>
            <person name="Zwiers L.-H."/>
            <person name="Turgeon B."/>
            <person name="Goodwin S."/>
            <person name="Spatafora J."/>
            <person name="Crous P."/>
            <person name="Grigoriev I."/>
        </authorList>
    </citation>
    <scope>NUCLEOTIDE SEQUENCE</scope>
    <source>
        <strain evidence="7">CBS 133067</strain>
    </source>
</reference>
<dbReference type="PANTHER" id="PTHR48094:SF11">
    <property type="entry name" value="GLUTATHIONE-INDEPENDENT GLYOXALASE HSP31-RELATED"/>
    <property type="match status" value="1"/>
</dbReference>
<dbReference type="Proteomes" id="UP000799772">
    <property type="component" value="Unassembled WGS sequence"/>
</dbReference>
<feature type="domain" description="DJ-1/PfpI" evidence="6">
    <location>
        <begin position="91"/>
        <end position="222"/>
    </location>
</feature>
<keyword evidence="8" id="KW-1185">Reference proteome</keyword>
<sequence length="234" mass="24864">MSPKVLFVLTSHDKIDAIDKPTGWYLPEFAHPYGKLAPHAEIVVASPAGGAAPLDPGSVDYAKNDEESQKFLQEKRSLWEKTEKLESFKGRAAEFDAIFFVGGHGPMYDLAVSPVSQDIIREFYESSKVVAAVCHGPAALLNVKLSNGTLLIAGQKVTAFSNAEEEAVGLLSAMPFPLETALKKNMGGDNLFEVAAEQWAPKVVVSGKNGKLITGQNPASAGPIGEAVLEAISA</sequence>
<dbReference type="CDD" id="cd03141">
    <property type="entry name" value="GATase1_Hsp31_like"/>
    <property type="match status" value="1"/>
</dbReference>
<dbReference type="GO" id="GO:0019243">
    <property type="term" value="P:methylglyoxal catabolic process to D-lactate via S-lactoyl-glutathione"/>
    <property type="evidence" value="ECO:0007669"/>
    <property type="project" value="TreeGrafter"/>
</dbReference>
<dbReference type="Pfam" id="PF01965">
    <property type="entry name" value="DJ-1_PfpI"/>
    <property type="match status" value="1"/>
</dbReference>
<evidence type="ECO:0000313" key="8">
    <source>
        <dbReference type="Proteomes" id="UP000799772"/>
    </source>
</evidence>
<proteinExistence type="inferred from homology"/>
<comment type="caution">
    <text evidence="7">The sequence shown here is derived from an EMBL/GenBank/DDBJ whole genome shotgun (WGS) entry which is preliminary data.</text>
</comment>
<gene>
    <name evidence="7" type="ORF">NA57DRAFT_44542</name>
</gene>
<organism evidence="7 8">
    <name type="scientific">Rhizodiscina lignyota</name>
    <dbReference type="NCBI Taxonomy" id="1504668"/>
    <lineage>
        <taxon>Eukaryota</taxon>
        <taxon>Fungi</taxon>
        <taxon>Dikarya</taxon>
        <taxon>Ascomycota</taxon>
        <taxon>Pezizomycotina</taxon>
        <taxon>Dothideomycetes</taxon>
        <taxon>Pleosporomycetidae</taxon>
        <taxon>Aulographales</taxon>
        <taxon>Rhizodiscinaceae</taxon>
        <taxon>Rhizodiscina</taxon>
    </lineage>
</organism>
<evidence type="ECO:0000313" key="7">
    <source>
        <dbReference type="EMBL" id="KAF2095362.1"/>
    </source>
</evidence>
<dbReference type="InterPro" id="IPR029062">
    <property type="entry name" value="Class_I_gatase-like"/>
</dbReference>
<dbReference type="GO" id="GO:0019172">
    <property type="term" value="F:glyoxalase III activity"/>
    <property type="evidence" value="ECO:0007669"/>
    <property type="project" value="UniProtKB-EC"/>
</dbReference>
<evidence type="ECO:0000256" key="4">
    <source>
        <dbReference type="ARBA" id="ARBA00038493"/>
    </source>
</evidence>
<dbReference type="InterPro" id="IPR050325">
    <property type="entry name" value="Prot/Nucl_acid_deglycase"/>
</dbReference>
<comment type="catalytic activity">
    <reaction evidence="5">
        <text>methylglyoxal + H2O = (R)-lactate + H(+)</text>
        <dbReference type="Rhea" id="RHEA:27754"/>
        <dbReference type="ChEBI" id="CHEBI:15377"/>
        <dbReference type="ChEBI" id="CHEBI:15378"/>
        <dbReference type="ChEBI" id="CHEBI:16004"/>
        <dbReference type="ChEBI" id="CHEBI:17158"/>
        <dbReference type="EC" id="4.2.1.130"/>
    </reaction>
</comment>
<dbReference type="EMBL" id="ML978131">
    <property type="protein sequence ID" value="KAF2095362.1"/>
    <property type="molecule type" value="Genomic_DNA"/>
</dbReference>
<comment type="similarity">
    <text evidence="4">Belongs to the peptidase C56 family. HSP31-like subfamily.</text>
</comment>
<dbReference type="AlphaFoldDB" id="A0A9P4I8Z9"/>
<name>A0A9P4I8Z9_9PEZI</name>
<keyword evidence="3" id="KW-0456">Lyase</keyword>
<dbReference type="OrthoDB" id="543156at2759"/>
<dbReference type="SUPFAM" id="SSF52317">
    <property type="entry name" value="Class I glutamine amidotransferase-like"/>
    <property type="match status" value="1"/>
</dbReference>
<dbReference type="GO" id="GO:0005737">
    <property type="term" value="C:cytoplasm"/>
    <property type="evidence" value="ECO:0007669"/>
    <property type="project" value="TreeGrafter"/>
</dbReference>
<dbReference type="EC" id="4.2.1.130" evidence="1"/>
<accession>A0A9P4I8Z9</accession>
<dbReference type="PANTHER" id="PTHR48094">
    <property type="entry name" value="PROTEIN/NUCLEIC ACID DEGLYCASE DJ-1-RELATED"/>
    <property type="match status" value="1"/>
</dbReference>
<evidence type="ECO:0000256" key="5">
    <source>
        <dbReference type="ARBA" id="ARBA00048082"/>
    </source>
</evidence>